<gene>
    <name evidence="2" type="ORF">Vau01_089140</name>
</gene>
<evidence type="ECO:0000259" key="1">
    <source>
        <dbReference type="Pfam" id="PF13649"/>
    </source>
</evidence>
<dbReference type="EMBL" id="BOPG01000065">
    <property type="protein sequence ID" value="GIJ61398.1"/>
    <property type="molecule type" value="Genomic_DNA"/>
</dbReference>
<proteinExistence type="predicted"/>
<dbReference type="Proteomes" id="UP000612585">
    <property type="component" value="Unassembled WGS sequence"/>
</dbReference>
<reference evidence="2" key="1">
    <citation type="submission" date="2021-01" db="EMBL/GenBank/DDBJ databases">
        <title>Whole genome shotgun sequence of Virgisporangium aurantiacum NBRC 16421.</title>
        <authorList>
            <person name="Komaki H."/>
            <person name="Tamura T."/>
        </authorList>
    </citation>
    <scope>NUCLEOTIDE SEQUENCE</scope>
    <source>
        <strain evidence="2">NBRC 16421</strain>
    </source>
</reference>
<keyword evidence="2" id="KW-0489">Methyltransferase</keyword>
<dbReference type="AlphaFoldDB" id="A0A8J3ZEM3"/>
<protein>
    <submittedName>
        <fullName evidence="2">Methyltransferase</fullName>
    </submittedName>
</protein>
<dbReference type="GO" id="GO:0032259">
    <property type="term" value="P:methylation"/>
    <property type="evidence" value="ECO:0007669"/>
    <property type="project" value="UniProtKB-KW"/>
</dbReference>
<dbReference type="InterPro" id="IPR029063">
    <property type="entry name" value="SAM-dependent_MTases_sf"/>
</dbReference>
<dbReference type="InterPro" id="IPR041698">
    <property type="entry name" value="Methyltransf_25"/>
</dbReference>
<dbReference type="PANTHER" id="PTHR43591">
    <property type="entry name" value="METHYLTRANSFERASE"/>
    <property type="match status" value="1"/>
</dbReference>
<keyword evidence="2" id="KW-0808">Transferase</keyword>
<dbReference type="CDD" id="cd02440">
    <property type="entry name" value="AdoMet_MTases"/>
    <property type="match status" value="1"/>
</dbReference>
<dbReference type="GO" id="GO:0008168">
    <property type="term" value="F:methyltransferase activity"/>
    <property type="evidence" value="ECO:0007669"/>
    <property type="project" value="UniProtKB-KW"/>
</dbReference>
<feature type="domain" description="Methyltransferase" evidence="1">
    <location>
        <begin position="51"/>
        <end position="144"/>
    </location>
</feature>
<evidence type="ECO:0000313" key="3">
    <source>
        <dbReference type="Proteomes" id="UP000612585"/>
    </source>
</evidence>
<comment type="caution">
    <text evidence="2">The sequence shown here is derived from an EMBL/GenBank/DDBJ whole genome shotgun (WGS) entry which is preliminary data.</text>
</comment>
<keyword evidence="3" id="KW-1185">Reference proteome</keyword>
<name>A0A8J3ZEM3_9ACTN</name>
<evidence type="ECO:0000313" key="2">
    <source>
        <dbReference type="EMBL" id="GIJ61398.1"/>
    </source>
</evidence>
<accession>A0A8J3ZEM3</accession>
<dbReference type="Gene3D" id="3.40.50.150">
    <property type="entry name" value="Vaccinia Virus protein VP39"/>
    <property type="match status" value="1"/>
</dbReference>
<sequence length="313" mass="32560">MVAPSNAEMASAWDGDEGAHWAAHAERYDAAMGAHRPIFNARAAITATDTVLDVGCGNGESARDAARAAKAVLGVDLSAAMVRRARERAATEGLANVTFEQGDAQVYPFRPASFDVVISRAGAMFFGDRAAAFANLARALRPGGRMVLLAWQALHRNDWITVILDSLGADGSPPPGAPGPFALADPDMVTETLVKAGFRNIGFESLDVPVCLGADVDDATAFAAGTGLGRSLLGRLDETGRAQALARLRNTMAAHATADGVHIGSSAWLITARARPVDLVEPRRGSGGDPARRGFVRIPVLYPGEAATPPGVA</sequence>
<dbReference type="SUPFAM" id="SSF53335">
    <property type="entry name" value="S-adenosyl-L-methionine-dependent methyltransferases"/>
    <property type="match status" value="1"/>
</dbReference>
<dbReference type="PANTHER" id="PTHR43591:SF24">
    <property type="entry name" value="2-METHOXY-6-POLYPRENYL-1,4-BENZOQUINOL METHYLASE, MITOCHONDRIAL"/>
    <property type="match status" value="1"/>
</dbReference>
<organism evidence="2 3">
    <name type="scientific">Virgisporangium aurantiacum</name>
    <dbReference type="NCBI Taxonomy" id="175570"/>
    <lineage>
        <taxon>Bacteria</taxon>
        <taxon>Bacillati</taxon>
        <taxon>Actinomycetota</taxon>
        <taxon>Actinomycetes</taxon>
        <taxon>Micromonosporales</taxon>
        <taxon>Micromonosporaceae</taxon>
        <taxon>Virgisporangium</taxon>
    </lineage>
</organism>
<dbReference type="Pfam" id="PF13649">
    <property type="entry name" value="Methyltransf_25"/>
    <property type="match status" value="1"/>
</dbReference>
<dbReference type="RefSeq" id="WP_204006277.1">
    <property type="nucleotide sequence ID" value="NZ_BOPG01000065.1"/>
</dbReference>